<evidence type="ECO:0000313" key="13">
    <source>
        <dbReference type="EMBL" id="BAI60071.1"/>
    </source>
</evidence>
<evidence type="ECO:0000256" key="7">
    <source>
        <dbReference type="ARBA" id="ARBA00022844"/>
    </source>
</evidence>
<sequence length="359" mass="40219">MFSGESNDHFSSRLKKYNEVRKALVSQGKTPEEVKKELDEQVERDRKVFEGRQLAGDTGGSIVMATEKTEQKISNPDSKDKGQSSNSKGNVEETKAAQGDISDFQIARLEALKEWYRANMRPSDVVNPLMQSGLKQMEVTDKLKEDSTNLYSRPALNTLLKWNRAPVSQNIATAEDIAQITSKLESMGVPRERVRDAIFDIVLYAAHNSSSPFQTFEGDIDFRDPKFKSTFSRISVSSIIKDHSTLRKVCRLFAPIVWSYMIINNEPPANWQAKGFPENAKFASFDTFDFVTNHSAMKPLEGLVRLPTDIEKLAHDVHKTNSLNKARRNEKLLSTSSKVSGGQQACEVKGEFKGNGSCS</sequence>
<gene>
    <name evidence="13" type="primary">CP</name>
</gene>
<dbReference type="EMBL" id="AB510477">
    <property type="protein sequence ID" value="BAI60071.1"/>
    <property type="molecule type" value="Genomic_RNA"/>
</dbReference>
<dbReference type="InterPro" id="IPR013569">
    <property type="entry name" value="Carlavirus_coat_N"/>
</dbReference>
<evidence type="ECO:0000256" key="10">
    <source>
        <dbReference type="SAM" id="MobiDB-lite"/>
    </source>
</evidence>
<evidence type="ECO:0000256" key="4">
    <source>
        <dbReference type="ARBA" id="ARBA00018091"/>
    </source>
</evidence>
<evidence type="ECO:0000256" key="9">
    <source>
        <dbReference type="ARBA" id="ARBA00031336"/>
    </source>
</evidence>
<evidence type="ECO:0000256" key="8">
    <source>
        <dbReference type="ARBA" id="ARBA00023274"/>
    </source>
</evidence>
<dbReference type="GO" id="GO:1990904">
    <property type="term" value="C:ribonucleoprotein complex"/>
    <property type="evidence" value="ECO:0007669"/>
    <property type="project" value="UniProtKB-KW"/>
</dbReference>
<keyword evidence="6 13" id="KW-0167">Capsid protein</keyword>
<protein>
    <recommendedName>
        <fullName evidence="4">Capsid protein</fullName>
    </recommendedName>
    <alternativeName>
        <fullName evidence="9">Coat protein</fullName>
    </alternativeName>
</protein>
<dbReference type="Pfam" id="PF00286">
    <property type="entry name" value="Flexi_CP"/>
    <property type="match status" value="1"/>
</dbReference>
<evidence type="ECO:0000256" key="2">
    <source>
        <dbReference type="ARBA" id="ARBA00004328"/>
    </source>
</evidence>
<reference evidence="13" key="1">
    <citation type="journal article" date="2010" name="J. Gen. Plant Pathol.">
        <title>Analysis of the triple gene block sequence in an important melon pathogen, Melon yellowing-associated virus.</title>
        <authorList>
            <person name="Nagata T."/>
            <person name="Dutra L.S."/>
            <person name="Oliveira P.A."/>
            <person name="De Avila A.C."/>
            <person name="Inoue-Nagata A.K."/>
        </authorList>
    </citation>
    <scope>NUCLEOTIDE SEQUENCE</scope>
    <source>
        <strain evidence="13">Bessa</strain>
    </source>
</reference>
<feature type="domain" description="Potexviruses and carlaviruses coat protein" evidence="11">
    <location>
        <begin position="168"/>
        <end position="311"/>
    </location>
</feature>
<evidence type="ECO:0000256" key="6">
    <source>
        <dbReference type="ARBA" id="ARBA00022561"/>
    </source>
</evidence>
<feature type="compositionally biased region" description="Basic and acidic residues" evidence="10">
    <location>
        <begin position="30"/>
        <end position="50"/>
    </location>
</feature>
<keyword evidence="7" id="KW-0946">Virion</keyword>
<organism evidence="13">
    <name type="scientific">Melon yellowing-associated virus</name>
    <dbReference type="NCBI Taxonomy" id="255255"/>
    <lineage>
        <taxon>Viruses</taxon>
        <taxon>Riboviria</taxon>
        <taxon>Orthornavirae</taxon>
        <taxon>Kitrinoviricota</taxon>
        <taxon>Alsuviricetes</taxon>
        <taxon>Tymovirales</taxon>
        <taxon>Betaflexiviridae</taxon>
        <taxon>Quinvirinae</taxon>
        <taxon>Carlavirus</taxon>
        <taxon>Carlavirus melonis</taxon>
    </lineage>
</organism>
<accession>D1MYB4</accession>
<dbReference type="InterPro" id="IPR000052">
    <property type="entry name" value="Pltvir_coat"/>
</dbReference>
<comment type="function">
    <text evidence="1">Required for genome encapsidation. Forms ribonucleoprotein complexes along with TGB1 helicase and viral RNA.</text>
</comment>
<dbReference type="Pfam" id="PF08358">
    <property type="entry name" value="Flexi_CP_N"/>
    <property type="match status" value="1"/>
</dbReference>
<comment type="subcellular location">
    <subcellularLocation>
        <location evidence="2">Virion</location>
    </subcellularLocation>
</comment>
<dbReference type="PRINTS" id="PR00232">
    <property type="entry name" value="POTXCARLCOAT"/>
</dbReference>
<evidence type="ECO:0000256" key="1">
    <source>
        <dbReference type="ARBA" id="ARBA00004032"/>
    </source>
</evidence>
<name>D1MYB4_9VIRU</name>
<evidence type="ECO:0000259" key="12">
    <source>
        <dbReference type="Pfam" id="PF08358"/>
    </source>
</evidence>
<feature type="compositionally biased region" description="Basic and acidic residues" evidence="10">
    <location>
        <begin position="67"/>
        <end position="82"/>
    </location>
</feature>
<dbReference type="GO" id="GO:0005198">
    <property type="term" value="F:structural molecule activity"/>
    <property type="evidence" value="ECO:0007669"/>
    <property type="project" value="InterPro"/>
</dbReference>
<feature type="domain" description="Carlavirus coat" evidence="12">
    <location>
        <begin position="108"/>
        <end position="159"/>
    </location>
</feature>
<comment type="similarity">
    <text evidence="3">Belongs to the potexviruses coat protein family.</text>
</comment>
<keyword evidence="5" id="KW-1139">Helical capsid protein</keyword>
<feature type="region of interest" description="Disordered" evidence="10">
    <location>
        <begin position="24"/>
        <end position="96"/>
    </location>
</feature>
<dbReference type="GO" id="GO:0019029">
    <property type="term" value="C:helical viral capsid"/>
    <property type="evidence" value="ECO:0007669"/>
    <property type="project" value="UniProtKB-KW"/>
</dbReference>
<evidence type="ECO:0000256" key="3">
    <source>
        <dbReference type="ARBA" id="ARBA00007202"/>
    </source>
</evidence>
<proteinExistence type="inferred from homology"/>
<evidence type="ECO:0000259" key="11">
    <source>
        <dbReference type="Pfam" id="PF00286"/>
    </source>
</evidence>
<keyword evidence="8" id="KW-0687">Ribonucleoprotein</keyword>
<evidence type="ECO:0000256" key="5">
    <source>
        <dbReference type="ARBA" id="ARBA00022497"/>
    </source>
</evidence>